<name>A0AAE0ZSR0_9GAST</name>
<dbReference type="EMBL" id="JAWDGP010003399">
    <property type="protein sequence ID" value="KAK3774633.1"/>
    <property type="molecule type" value="Genomic_DNA"/>
</dbReference>
<organism evidence="1 2">
    <name type="scientific">Elysia crispata</name>
    <name type="common">lettuce slug</name>
    <dbReference type="NCBI Taxonomy" id="231223"/>
    <lineage>
        <taxon>Eukaryota</taxon>
        <taxon>Metazoa</taxon>
        <taxon>Spiralia</taxon>
        <taxon>Lophotrochozoa</taxon>
        <taxon>Mollusca</taxon>
        <taxon>Gastropoda</taxon>
        <taxon>Heterobranchia</taxon>
        <taxon>Euthyneura</taxon>
        <taxon>Panpulmonata</taxon>
        <taxon>Sacoglossa</taxon>
        <taxon>Placobranchoidea</taxon>
        <taxon>Plakobranchidae</taxon>
        <taxon>Elysia</taxon>
    </lineage>
</organism>
<dbReference type="AlphaFoldDB" id="A0AAE0ZSR0"/>
<protein>
    <submittedName>
        <fullName evidence="1">Uncharacterized protein</fullName>
    </submittedName>
</protein>
<comment type="caution">
    <text evidence="1">The sequence shown here is derived from an EMBL/GenBank/DDBJ whole genome shotgun (WGS) entry which is preliminary data.</text>
</comment>
<accession>A0AAE0ZSR0</accession>
<evidence type="ECO:0000313" key="1">
    <source>
        <dbReference type="EMBL" id="KAK3774633.1"/>
    </source>
</evidence>
<gene>
    <name evidence="1" type="ORF">RRG08_035061</name>
</gene>
<keyword evidence="2" id="KW-1185">Reference proteome</keyword>
<sequence>MKLQGEEEGAVSPAATAGGAVTVESLVVHIAPSPLFTFISFSIHCRHLQPTITHSNANPDIPPGVCMTLELPAPWLTSASGLVNQCQRVCPILRDNGSITARYASKLQPSTIKGSH</sequence>
<dbReference type="Proteomes" id="UP001283361">
    <property type="component" value="Unassembled WGS sequence"/>
</dbReference>
<reference evidence="1" key="1">
    <citation type="journal article" date="2023" name="G3 (Bethesda)">
        <title>A reference genome for the long-term kleptoplast-retaining sea slug Elysia crispata morphotype clarki.</title>
        <authorList>
            <person name="Eastman K.E."/>
            <person name="Pendleton A.L."/>
            <person name="Shaikh M.A."/>
            <person name="Suttiyut T."/>
            <person name="Ogas R."/>
            <person name="Tomko P."/>
            <person name="Gavelis G."/>
            <person name="Widhalm J.R."/>
            <person name="Wisecaver J.H."/>
        </authorList>
    </citation>
    <scope>NUCLEOTIDE SEQUENCE</scope>
    <source>
        <strain evidence="1">ECLA1</strain>
    </source>
</reference>
<proteinExistence type="predicted"/>
<evidence type="ECO:0000313" key="2">
    <source>
        <dbReference type="Proteomes" id="UP001283361"/>
    </source>
</evidence>